<dbReference type="CDD" id="cd00146">
    <property type="entry name" value="PKD"/>
    <property type="match status" value="1"/>
</dbReference>
<dbReference type="EMBL" id="JBHSKX010000001">
    <property type="protein sequence ID" value="MFC5365820.1"/>
    <property type="molecule type" value="Genomic_DNA"/>
</dbReference>
<dbReference type="Gene3D" id="2.60.40.10">
    <property type="entry name" value="Immunoglobulins"/>
    <property type="match status" value="2"/>
</dbReference>
<gene>
    <name evidence="3" type="ORF">ACFPJ5_02640</name>
</gene>
<dbReference type="InterPro" id="IPR022409">
    <property type="entry name" value="PKD/Chitinase_dom"/>
</dbReference>
<keyword evidence="4" id="KW-1185">Reference proteome</keyword>
<feature type="region of interest" description="Disordered" evidence="1">
    <location>
        <begin position="173"/>
        <end position="202"/>
    </location>
</feature>
<proteinExistence type="predicted"/>
<reference evidence="3 4" key="1">
    <citation type="journal article" date="2019" name="Int. J. Syst. Evol. Microbiol.">
        <title>The Global Catalogue of Microorganisms (GCM) 10K type strain sequencing project: providing services to taxonomists for standard genome sequencing and annotation.</title>
        <authorList>
            <consortium name="The Broad Institute Genomics Platform"/>
            <consortium name="The Broad Institute Genome Sequencing Center for Infectious Disease"/>
            <person name="Wu L."/>
            <person name="Ma J."/>
        </authorList>
    </citation>
    <scope>NUCLEOTIDE SEQUENCE [LARGE SCALE GENOMIC DNA]</scope>
    <source>
        <strain evidence="3 4">CGMCC 1.12237</strain>
    </source>
</reference>
<dbReference type="PROSITE" id="PS50093">
    <property type="entry name" value="PKD"/>
    <property type="match status" value="1"/>
</dbReference>
<organism evidence="3 4">
    <name type="scientific">Salinirubrum litoreum</name>
    <dbReference type="NCBI Taxonomy" id="1126234"/>
    <lineage>
        <taxon>Archaea</taxon>
        <taxon>Methanobacteriati</taxon>
        <taxon>Methanobacteriota</taxon>
        <taxon>Stenosarchaea group</taxon>
        <taxon>Halobacteria</taxon>
        <taxon>Halobacteriales</taxon>
        <taxon>Haloferacaceae</taxon>
        <taxon>Salinirubrum</taxon>
    </lineage>
</organism>
<dbReference type="SMART" id="SM00089">
    <property type="entry name" value="PKD"/>
    <property type="match status" value="2"/>
</dbReference>
<dbReference type="InterPro" id="IPR000601">
    <property type="entry name" value="PKD_dom"/>
</dbReference>
<evidence type="ECO:0000313" key="4">
    <source>
        <dbReference type="Proteomes" id="UP001596201"/>
    </source>
</evidence>
<protein>
    <submittedName>
        <fullName evidence="3">PKD domain-containing protein</fullName>
    </submittedName>
</protein>
<dbReference type="InterPro" id="IPR035986">
    <property type="entry name" value="PKD_dom_sf"/>
</dbReference>
<dbReference type="Proteomes" id="UP001596201">
    <property type="component" value="Unassembled WGS sequence"/>
</dbReference>
<feature type="region of interest" description="Disordered" evidence="1">
    <location>
        <begin position="1076"/>
        <end position="1095"/>
    </location>
</feature>
<accession>A0ABD5R767</accession>
<sequence>MPDAGLDQTVERGATVFLDGTGSRDPDGTISAYDWTIRDTATNATVTTRSGEIPSFVPPDLGRYAVTLTVTDDDGASRSDTLYVTVEPGDGPNVSVSGPDAPQVGSVAPYTAQFSAGAANLSHVTWRLDGTVVANRSTGSEAKTDTFRKTFPTLDERELTVTVVDEDGLDATARLPVDPRQSDGGEPPTDPIAPGQNPTVVGPQLVTGTEPLEASYSVDLDAADQVTDVEWHDAGGVRDGGRSSTVTWDPGVHDYYAVVTYTDGSSSVAKFADGTTSVVADPKPNVALDSLTTVGGIAGTTTATDAFDNLDSLTVRVDGSVVARWPNSRLPPGADKGVHSLDFGAPGVDPNSSHRLKIVATDRRGQRDVLTRTVTPDGVPRVISSGFVNTPVDSYHERIDASRYAGHHVIRIALNGVSREKIEWRLAGASESDMMRIDQGRYSQYTEYDADGDILTVHSFWAGPSPKEYEVDAQILVERSGRQKLVRGWTDELNVTPSDPELRLNVTFDGTPHQKTRWGIVIDASRSFDPDGTKLNYSWGYGAEPTKTDNTTAKFDSHQRAEITIEDGFENRVSRNHSFHQYYAPPLKQINSSREGLVAKNTTIEIPVRTEEYTFSHDTYEIDLETEVEHSDAHVENWHREYDNSTSGIEIERHWEGTLVIQASEFVDGNEQPVVVVRNAEKPEQTVRKQTVPAPTVVQDVSSVRRNVTVSDLRYQVLRPRVRTIEVQQRERRDYFVSKGYSITDTQISGTEYSIQQYTKVQEAKYEEKQTAFRRSSTRRQFLARSPAWHAAGTETTTEEVTVRRSEWRDEMAGRGYFTGKTRDVLTDPAEYRTEREYEYTTTEERTGTKTVTKYKTITVTETKTRTVTVCNRYFGCYEKEETYTVEREKTISYEKTVEYTYTVEETHDYWAFDKRGWGHDPTGDSRRVKVDDAEYETQYRFQYTDTERRETTRYLAETTVQTQEEKYDWRHHLTTKDKGFAERLVLSEDYRIGSTSATKAWELTKQVGERKTITNSYDDASDVLETRANVEGDLHRRALDPRTGEFVRLNSTQFELDYSSDEAETKPEIVHNVTTDESERCDRTTLGRCGGQSR</sequence>
<name>A0ABD5R767_9EURY</name>
<dbReference type="AlphaFoldDB" id="A0ABD5R767"/>
<dbReference type="SUPFAM" id="SSF49299">
    <property type="entry name" value="PKD domain"/>
    <property type="match status" value="1"/>
</dbReference>
<evidence type="ECO:0000313" key="3">
    <source>
        <dbReference type="EMBL" id="MFC5365820.1"/>
    </source>
</evidence>
<evidence type="ECO:0000259" key="2">
    <source>
        <dbReference type="PROSITE" id="PS50093"/>
    </source>
</evidence>
<dbReference type="Pfam" id="PF22352">
    <property type="entry name" value="K319L-like_PKD"/>
    <property type="match status" value="1"/>
</dbReference>
<comment type="caution">
    <text evidence="3">The sequence shown here is derived from an EMBL/GenBank/DDBJ whole genome shotgun (WGS) entry which is preliminary data.</text>
</comment>
<evidence type="ECO:0000256" key="1">
    <source>
        <dbReference type="SAM" id="MobiDB-lite"/>
    </source>
</evidence>
<dbReference type="InterPro" id="IPR013783">
    <property type="entry name" value="Ig-like_fold"/>
</dbReference>
<feature type="domain" description="PKD" evidence="2">
    <location>
        <begin position="1"/>
        <end position="91"/>
    </location>
</feature>
<dbReference type="RefSeq" id="WP_264474852.1">
    <property type="nucleotide sequence ID" value="NZ_JAJCVJ010000001.1"/>
</dbReference>